<dbReference type="PANTHER" id="PTHR46173:SF1">
    <property type="entry name" value="CCA TRNA NUCLEOTIDYLTRANSFERASE 1, MITOCHONDRIAL"/>
    <property type="match status" value="1"/>
</dbReference>
<keyword evidence="6" id="KW-0547">Nucleotide-binding</keyword>
<dbReference type="Gene3D" id="1.10.3090.10">
    <property type="entry name" value="cca-adding enzyme, domain 2"/>
    <property type="match status" value="1"/>
</dbReference>
<dbReference type="GO" id="GO:0000049">
    <property type="term" value="F:tRNA binding"/>
    <property type="evidence" value="ECO:0007669"/>
    <property type="project" value="TreeGrafter"/>
</dbReference>
<evidence type="ECO:0000259" key="10">
    <source>
        <dbReference type="Pfam" id="PF01966"/>
    </source>
</evidence>
<comment type="caution">
    <text evidence="12">The sequence shown here is derived from an EMBL/GenBank/DDBJ whole genome shotgun (WGS) entry which is preliminary data.</text>
</comment>
<keyword evidence="5" id="KW-0479">Metal-binding</keyword>
<reference evidence="12 13" key="1">
    <citation type="journal article" date="2016" name="Nat. Commun.">
        <title>Thousands of microbial genomes shed light on interconnected biogeochemical processes in an aquifer system.</title>
        <authorList>
            <person name="Anantharaman K."/>
            <person name="Brown C.T."/>
            <person name="Hug L.A."/>
            <person name="Sharon I."/>
            <person name="Castelle C.J."/>
            <person name="Probst A.J."/>
            <person name="Thomas B.C."/>
            <person name="Singh A."/>
            <person name="Wilkins M.J."/>
            <person name="Karaoz U."/>
            <person name="Brodie E.L."/>
            <person name="Williams K.H."/>
            <person name="Hubbard S.S."/>
            <person name="Banfield J.F."/>
        </authorList>
    </citation>
    <scope>NUCLEOTIDE SEQUENCE [LARGE SCALE GENOMIC DNA]</scope>
</reference>
<dbReference type="EMBL" id="MHFR01000037">
    <property type="protein sequence ID" value="OGW98006.1"/>
    <property type="molecule type" value="Genomic_DNA"/>
</dbReference>
<protein>
    <submittedName>
        <fullName evidence="12">Phosphohydrolase</fullName>
    </submittedName>
</protein>
<evidence type="ECO:0000256" key="1">
    <source>
        <dbReference type="ARBA" id="ARBA00001946"/>
    </source>
</evidence>
<evidence type="ECO:0000259" key="11">
    <source>
        <dbReference type="Pfam" id="PF12627"/>
    </source>
</evidence>
<evidence type="ECO:0000256" key="3">
    <source>
        <dbReference type="ARBA" id="ARBA00022694"/>
    </source>
</evidence>
<keyword evidence="2 8" id="KW-0808">Transferase</keyword>
<organism evidence="12 13">
    <name type="scientific">Candidatus Danuiimicrobium aquiferis</name>
    <dbReference type="NCBI Taxonomy" id="1801832"/>
    <lineage>
        <taxon>Bacteria</taxon>
        <taxon>Pseudomonadati</taxon>
        <taxon>Candidatus Omnitrophota</taxon>
        <taxon>Candidatus Danuiimicrobium</taxon>
    </lineage>
</organism>
<gene>
    <name evidence="12" type="ORF">A3G33_07160</name>
</gene>
<dbReference type="SUPFAM" id="SSF81301">
    <property type="entry name" value="Nucleotidyltransferase"/>
    <property type="match status" value="1"/>
</dbReference>
<evidence type="ECO:0000256" key="5">
    <source>
        <dbReference type="ARBA" id="ARBA00022723"/>
    </source>
</evidence>
<keyword evidence="12" id="KW-0378">Hydrolase</keyword>
<evidence type="ECO:0000313" key="13">
    <source>
        <dbReference type="Proteomes" id="UP000178187"/>
    </source>
</evidence>
<dbReference type="AlphaFoldDB" id="A0A1G1KYL2"/>
<dbReference type="NCBIfam" id="TIGR00277">
    <property type="entry name" value="HDIG"/>
    <property type="match status" value="1"/>
</dbReference>
<dbReference type="Pfam" id="PF01966">
    <property type="entry name" value="HD"/>
    <property type="match status" value="1"/>
</dbReference>
<dbReference type="InterPro" id="IPR050264">
    <property type="entry name" value="Bact_CCA-adding_enz_type3_sf"/>
</dbReference>
<evidence type="ECO:0000256" key="6">
    <source>
        <dbReference type="ARBA" id="ARBA00022741"/>
    </source>
</evidence>
<dbReference type="InterPro" id="IPR032828">
    <property type="entry name" value="PolyA_RNA-bd"/>
</dbReference>
<dbReference type="SUPFAM" id="SSF81891">
    <property type="entry name" value="Poly A polymerase C-terminal region-like"/>
    <property type="match status" value="1"/>
</dbReference>
<dbReference type="InterPro" id="IPR006675">
    <property type="entry name" value="HDIG_dom"/>
</dbReference>
<evidence type="ECO:0000256" key="8">
    <source>
        <dbReference type="RuleBase" id="RU003953"/>
    </source>
</evidence>
<dbReference type="GO" id="GO:0016787">
    <property type="term" value="F:hydrolase activity"/>
    <property type="evidence" value="ECO:0007669"/>
    <property type="project" value="UniProtKB-KW"/>
</dbReference>
<keyword evidence="8" id="KW-0694">RNA-binding</keyword>
<feature type="domain" description="HD" evidence="10">
    <location>
        <begin position="255"/>
        <end position="333"/>
    </location>
</feature>
<dbReference type="Gene3D" id="3.30.460.10">
    <property type="entry name" value="Beta Polymerase, domain 2"/>
    <property type="match status" value="1"/>
</dbReference>
<proteinExistence type="inferred from homology"/>
<dbReference type="InterPro" id="IPR003607">
    <property type="entry name" value="HD/PDEase_dom"/>
</dbReference>
<dbReference type="CDD" id="cd05398">
    <property type="entry name" value="NT_ClassII-CCAase"/>
    <property type="match status" value="1"/>
</dbReference>
<feature type="domain" description="Poly A polymerase head" evidence="9">
    <location>
        <begin position="23"/>
        <end position="143"/>
    </location>
</feature>
<evidence type="ECO:0000256" key="7">
    <source>
        <dbReference type="ARBA" id="ARBA00022842"/>
    </source>
</evidence>
<feature type="domain" description="tRNA nucleotidyltransferase/poly(A) polymerase RNA and SrmB- binding" evidence="11">
    <location>
        <begin position="170"/>
        <end position="231"/>
    </location>
</feature>
<dbReference type="GO" id="GO:0008033">
    <property type="term" value="P:tRNA processing"/>
    <property type="evidence" value="ECO:0007669"/>
    <property type="project" value="UniProtKB-KW"/>
</dbReference>
<dbReference type="Pfam" id="PF01743">
    <property type="entry name" value="PolyA_pol"/>
    <property type="match status" value="1"/>
</dbReference>
<evidence type="ECO:0000256" key="2">
    <source>
        <dbReference type="ARBA" id="ARBA00022679"/>
    </source>
</evidence>
<evidence type="ECO:0000313" key="12">
    <source>
        <dbReference type="EMBL" id="OGW98006.1"/>
    </source>
</evidence>
<name>A0A1G1KYL2_9BACT</name>
<accession>A0A1G1KYL2</accession>
<keyword evidence="4" id="KW-0548">Nucleotidyltransferase</keyword>
<dbReference type="GO" id="GO:0046872">
    <property type="term" value="F:metal ion binding"/>
    <property type="evidence" value="ECO:0007669"/>
    <property type="project" value="UniProtKB-KW"/>
</dbReference>
<comment type="similarity">
    <text evidence="8">Belongs to the tRNA nucleotidyltransferase/poly(A) polymerase family.</text>
</comment>
<dbReference type="CDD" id="cd00077">
    <property type="entry name" value="HDc"/>
    <property type="match status" value="1"/>
</dbReference>
<evidence type="ECO:0000259" key="9">
    <source>
        <dbReference type="Pfam" id="PF01743"/>
    </source>
</evidence>
<comment type="cofactor">
    <cofactor evidence="1">
        <name>Mg(2+)</name>
        <dbReference type="ChEBI" id="CHEBI:18420"/>
    </cofactor>
</comment>
<dbReference type="GO" id="GO:0016779">
    <property type="term" value="F:nucleotidyltransferase activity"/>
    <property type="evidence" value="ECO:0007669"/>
    <property type="project" value="UniProtKB-KW"/>
</dbReference>
<sequence length="440" mass="50008">MAEQAEKIAIQIIEKLKAAGFVAFFAGGYVRDLIMGNTPKDYDIATSALPDDIEAMFPKCISVGKKFGVEIVVLEGYQFEVTTFRSDAKYVDGRHPESVSFSSPEEDAKRRDFAINGLFYDPMNRRMIDFVSGQMDIEKKVIRTIGNPQERFEEDHLRILRAIRFAANLNFEIEAATWAAMIRNRTSIHRVSQERIRDELVKMFTRPGAGKGLVLLSESGLLAEVLPEIEALKGVKQPEAYHPEGDVFVHTKLMLDQLKQPVSVELAFSAIFHDVGKPGTFGRTETGDIHFYNHAAVGADIAREALTRLRFSNQEIDRITWAIGNHMRYGDVKEMRIGKLKQLIGKETFEMELELHRADCLASHGSLDNYYFLIQKREEFKKEDLKPKCIINGHDLMALGVSEGPIMKEILNAIYELQLELKFKSKEDAILYVKEKLINQ</sequence>
<dbReference type="InterPro" id="IPR002646">
    <property type="entry name" value="PolA_pol_head_dom"/>
</dbReference>
<evidence type="ECO:0000256" key="4">
    <source>
        <dbReference type="ARBA" id="ARBA00022695"/>
    </source>
</evidence>
<dbReference type="Proteomes" id="UP000178187">
    <property type="component" value="Unassembled WGS sequence"/>
</dbReference>
<dbReference type="InterPro" id="IPR006674">
    <property type="entry name" value="HD_domain"/>
</dbReference>
<dbReference type="GO" id="GO:0000166">
    <property type="term" value="F:nucleotide binding"/>
    <property type="evidence" value="ECO:0007669"/>
    <property type="project" value="UniProtKB-KW"/>
</dbReference>
<dbReference type="Pfam" id="PF12627">
    <property type="entry name" value="PolyA_pol_RNAbd"/>
    <property type="match status" value="1"/>
</dbReference>
<dbReference type="InterPro" id="IPR043519">
    <property type="entry name" value="NT_sf"/>
</dbReference>
<dbReference type="PANTHER" id="PTHR46173">
    <property type="entry name" value="CCA TRNA NUCLEOTIDYLTRANSFERASE 1, MITOCHONDRIAL"/>
    <property type="match status" value="1"/>
</dbReference>
<keyword evidence="3" id="KW-0819">tRNA processing</keyword>
<keyword evidence="7" id="KW-0460">Magnesium</keyword>